<dbReference type="EMBL" id="REGN01008951">
    <property type="protein sequence ID" value="RNA02267.1"/>
    <property type="molecule type" value="Genomic_DNA"/>
</dbReference>
<keyword evidence="1" id="KW-1133">Transmembrane helix</keyword>
<feature type="transmembrane region" description="Helical" evidence="1">
    <location>
        <begin position="71"/>
        <end position="90"/>
    </location>
</feature>
<evidence type="ECO:0000313" key="2">
    <source>
        <dbReference type="EMBL" id="RNA02267.1"/>
    </source>
</evidence>
<reference evidence="2 3" key="1">
    <citation type="journal article" date="2018" name="Sci. Rep.">
        <title>Genomic signatures of local adaptation to the degree of environmental predictability in rotifers.</title>
        <authorList>
            <person name="Franch-Gras L."/>
            <person name="Hahn C."/>
            <person name="Garcia-Roger E.M."/>
            <person name="Carmona M.J."/>
            <person name="Serra M."/>
            <person name="Gomez A."/>
        </authorList>
    </citation>
    <scope>NUCLEOTIDE SEQUENCE [LARGE SCALE GENOMIC DNA]</scope>
    <source>
        <strain evidence="2">HYR1</strain>
    </source>
</reference>
<feature type="non-terminal residue" evidence="2">
    <location>
        <position position="1"/>
    </location>
</feature>
<keyword evidence="1" id="KW-0812">Transmembrane</keyword>
<organism evidence="2 3">
    <name type="scientific">Brachionus plicatilis</name>
    <name type="common">Marine rotifer</name>
    <name type="synonym">Brachionus muelleri</name>
    <dbReference type="NCBI Taxonomy" id="10195"/>
    <lineage>
        <taxon>Eukaryota</taxon>
        <taxon>Metazoa</taxon>
        <taxon>Spiralia</taxon>
        <taxon>Gnathifera</taxon>
        <taxon>Rotifera</taxon>
        <taxon>Eurotatoria</taxon>
        <taxon>Monogononta</taxon>
        <taxon>Pseudotrocha</taxon>
        <taxon>Ploima</taxon>
        <taxon>Brachionidae</taxon>
        <taxon>Brachionus</taxon>
    </lineage>
</organism>
<feature type="transmembrane region" description="Helical" evidence="1">
    <location>
        <begin position="102"/>
        <end position="121"/>
    </location>
</feature>
<accession>A0A3M7PSY7</accession>
<proteinExistence type="predicted"/>
<keyword evidence="3" id="KW-1185">Reference proteome</keyword>
<gene>
    <name evidence="2" type="ORF">BpHYR1_041918</name>
</gene>
<dbReference type="AlphaFoldDB" id="A0A3M7PSY7"/>
<keyword evidence="1" id="KW-0472">Membrane</keyword>
<name>A0A3M7PSY7_BRAPC</name>
<evidence type="ECO:0008006" key="4">
    <source>
        <dbReference type="Google" id="ProtNLM"/>
    </source>
</evidence>
<evidence type="ECO:0000256" key="1">
    <source>
        <dbReference type="SAM" id="Phobius"/>
    </source>
</evidence>
<evidence type="ECO:0000313" key="3">
    <source>
        <dbReference type="Proteomes" id="UP000276133"/>
    </source>
</evidence>
<protein>
    <recommendedName>
        <fullName evidence="4">BED-type domain-containing protein</fullName>
    </recommendedName>
</protein>
<dbReference type="Proteomes" id="UP000276133">
    <property type="component" value="Unassembled WGS sequence"/>
</dbReference>
<sequence length="125" mass="14721">NSKKKLCTYAKCTSCNEIGNDLACNTSNFIRHLKKCNSNIYNEFKILYERKLSVMAFESSDEKKELSQQNINFFIFKYLIVLCSLPLRLVETEEISSLNFQLIFNPLIYFTLLRFASLYSFNRKL</sequence>
<comment type="caution">
    <text evidence="2">The sequence shown here is derived from an EMBL/GenBank/DDBJ whole genome shotgun (WGS) entry which is preliminary data.</text>
</comment>